<evidence type="ECO:0000256" key="3">
    <source>
        <dbReference type="ARBA" id="ARBA00011738"/>
    </source>
</evidence>
<dbReference type="InterPro" id="IPR036390">
    <property type="entry name" value="WH_DNA-bd_sf"/>
</dbReference>
<dbReference type="SMART" id="SM00529">
    <property type="entry name" value="HTH_DTXR"/>
    <property type="match status" value="1"/>
</dbReference>
<dbReference type="PROSITE" id="PS50944">
    <property type="entry name" value="HTH_DTXR"/>
    <property type="match status" value="1"/>
</dbReference>
<keyword evidence="7" id="KW-0238">DNA-binding</keyword>
<evidence type="ECO:0000313" key="14">
    <source>
        <dbReference type="EMBL" id="MCZ0857997.1"/>
    </source>
</evidence>
<sequence length="267" mass="28460">MSPVNQADAPAEASAVTQDYLKAVWAAMEWGGKGASITGLARRMKVAPSTASENVGRLVEAGLLEHEPYKAVTLSADGQRLATGMVRRHRLLETYLVERLGLSWDEVHAEAEVLEHAVSDRLLEALDDALGHPARDPHGDPIPAPDGCVVQPELCSIDTVPVGRTVVVGRIKDCSKTLRDLALAGIGLDTTVTVIDRGTVSAFAAGEKRRRATVVRAVRADEEPPRERAEAVVPVGHLWVLASAAGPGGAENPRPLTEIGGHPRRDR</sequence>
<evidence type="ECO:0000256" key="6">
    <source>
        <dbReference type="ARBA" id="ARBA00023015"/>
    </source>
</evidence>
<dbReference type="Gene3D" id="1.10.10.10">
    <property type="entry name" value="Winged helix-like DNA-binding domain superfamily/Winged helix DNA-binding domain"/>
    <property type="match status" value="1"/>
</dbReference>
<evidence type="ECO:0000256" key="2">
    <source>
        <dbReference type="ARBA" id="ARBA00007871"/>
    </source>
</evidence>
<keyword evidence="9" id="KW-0804">Transcription</keyword>
<name>A0ABT4I9R6_9ACTO</name>
<evidence type="ECO:0000256" key="4">
    <source>
        <dbReference type="ARBA" id="ARBA00022490"/>
    </source>
</evidence>
<evidence type="ECO:0000256" key="11">
    <source>
        <dbReference type="ARBA" id="ARBA00032593"/>
    </source>
</evidence>
<evidence type="ECO:0000256" key="8">
    <source>
        <dbReference type="ARBA" id="ARBA00023159"/>
    </source>
</evidence>
<keyword evidence="5" id="KW-0678">Repressor</keyword>
<evidence type="ECO:0000256" key="5">
    <source>
        <dbReference type="ARBA" id="ARBA00022491"/>
    </source>
</evidence>
<evidence type="ECO:0000313" key="15">
    <source>
        <dbReference type="Proteomes" id="UP001072034"/>
    </source>
</evidence>
<dbReference type="InterPro" id="IPR050536">
    <property type="entry name" value="DtxR_MntR_Metal-Reg"/>
</dbReference>
<dbReference type="Gene3D" id="1.10.60.10">
    <property type="entry name" value="Iron dependent repressor, metal binding and dimerisation domain"/>
    <property type="match status" value="1"/>
</dbReference>
<dbReference type="SUPFAM" id="SSF46785">
    <property type="entry name" value="Winged helix' DNA-binding domain"/>
    <property type="match status" value="1"/>
</dbReference>
<evidence type="ECO:0000259" key="13">
    <source>
        <dbReference type="PROSITE" id="PS50944"/>
    </source>
</evidence>
<dbReference type="InterPro" id="IPR036388">
    <property type="entry name" value="WH-like_DNA-bd_sf"/>
</dbReference>
<evidence type="ECO:0000256" key="10">
    <source>
        <dbReference type="ARBA" id="ARBA00023211"/>
    </source>
</evidence>
<keyword evidence="6" id="KW-0805">Transcription regulation</keyword>
<keyword evidence="8" id="KW-0010">Activator</keyword>
<comment type="caution">
    <text evidence="14">The sequence shown here is derived from an EMBL/GenBank/DDBJ whole genome shotgun (WGS) entry which is preliminary data.</text>
</comment>
<dbReference type="InterPro" id="IPR022687">
    <property type="entry name" value="HTH_DTXR"/>
</dbReference>
<gene>
    <name evidence="14" type="ORF">OHJ16_08060</name>
</gene>
<accession>A0ABT4I9R6</accession>
<reference evidence="14" key="1">
    <citation type="submission" date="2022-10" db="EMBL/GenBank/DDBJ databases">
        <title>Genome sequence of Actinomyces israelii ATCC 10048.</title>
        <authorList>
            <person name="Watt R.M."/>
            <person name="Tong W.M."/>
        </authorList>
    </citation>
    <scope>NUCLEOTIDE SEQUENCE</scope>
    <source>
        <strain evidence="14">ATCC 10048</strain>
    </source>
</reference>
<proteinExistence type="inferred from homology"/>
<dbReference type="InterPro" id="IPR036421">
    <property type="entry name" value="Fe_dep_repressor_sf"/>
</dbReference>
<dbReference type="RefSeq" id="WP_268917485.1">
    <property type="nucleotide sequence ID" value="NZ_CAJPNG010000014.1"/>
</dbReference>
<dbReference type="PANTHER" id="PTHR33238:SF11">
    <property type="entry name" value="TRANSCRIPTIONAL REGULATOR MNTR"/>
    <property type="match status" value="1"/>
</dbReference>
<dbReference type="InterPro" id="IPR022689">
    <property type="entry name" value="Iron_dep_repressor"/>
</dbReference>
<comment type="similarity">
    <text evidence="2">Belongs to the DtxR/MntR family.</text>
</comment>
<keyword evidence="10" id="KW-0464">Manganese</keyword>
<protein>
    <recommendedName>
        <fullName evidence="11">Manganese transport regulator</fullName>
    </recommendedName>
</protein>
<feature type="domain" description="HTH dtxR-type" evidence="13">
    <location>
        <begin position="1"/>
        <end position="75"/>
    </location>
</feature>
<feature type="region of interest" description="Disordered" evidence="12">
    <location>
        <begin position="244"/>
        <end position="267"/>
    </location>
</feature>
<comment type="subcellular location">
    <subcellularLocation>
        <location evidence="1">Cytoplasm</location>
    </subcellularLocation>
</comment>
<keyword evidence="15" id="KW-1185">Reference proteome</keyword>
<dbReference type="Pfam" id="PF01325">
    <property type="entry name" value="Fe_dep_repress"/>
    <property type="match status" value="1"/>
</dbReference>
<dbReference type="Proteomes" id="UP001072034">
    <property type="component" value="Unassembled WGS sequence"/>
</dbReference>
<keyword evidence="4" id="KW-0963">Cytoplasm</keyword>
<evidence type="ECO:0000256" key="12">
    <source>
        <dbReference type="SAM" id="MobiDB-lite"/>
    </source>
</evidence>
<comment type="subunit">
    <text evidence="3">Homodimer.</text>
</comment>
<dbReference type="EMBL" id="JAPTMY010000015">
    <property type="protein sequence ID" value="MCZ0857997.1"/>
    <property type="molecule type" value="Genomic_DNA"/>
</dbReference>
<organism evidence="14 15">
    <name type="scientific">Actinomyces israelii</name>
    <dbReference type="NCBI Taxonomy" id="1659"/>
    <lineage>
        <taxon>Bacteria</taxon>
        <taxon>Bacillati</taxon>
        <taxon>Actinomycetota</taxon>
        <taxon>Actinomycetes</taxon>
        <taxon>Actinomycetales</taxon>
        <taxon>Actinomycetaceae</taxon>
        <taxon>Actinomyces</taxon>
    </lineage>
</organism>
<evidence type="ECO:0000256" key="1">
    <source>
        <dbReference type="ARBA" id="ARBA00004496"/>
    </source>
</evidence>
<dbReference type="SUPFAM" id="SSF47979">
    <property type="entry name" value="Iron-dependent repressor protein, dimerization domain"/>
    <property type="match status" value="1"/>
</dbReference>
<dbReference type="InterPro" id="IPR001367">
    <property type="entry name" value="Fe_dep_repressor"/>
</dbReference>
<dbReference type="PANTHER" id="PTHR33238">
    <property type="entry name" value="IRON (METAL) DEPENDENT REPRESSOR, DTXR FAMILY"/>
    <property type="match status" value="1"/>
</dbReference>
<evidence type="ECO:0000256" key="7">
    <source>
        <dbReference type="ARBA" id="ARBA00023125"/>
    </source>
</evidence>
<dbReference type="Pfam" id="PF02742">
    <property type="entry name" value="Fe_dep_repr_C"/>
    <property type="match status" value="1"/>
</dbReference>
<evidence type="ECO:0000256" key="9">
    <source>
        <dbReference type="ARBA" id="ARBA00023163"/>
    </source>
</evidence>